<sequence length="771" mass="88671">MILPWESAKVLAPLVLFCSIAFPSIAEPINIPHIKADITFDGELDESVWQQAEHVEVNIVNYPYENTPSPVKTDAYIFEDGTHIYFAFKAQDPNPENIQAFIRDRDDAFSDDIVGIKLDPFNNHRLAYKFFVNPYGVQNDGIENEMTSNNSNLWDGIWDAGGKVTSDGYQVEFAIPYRELNFEESSDIKTWGIELIRLYPRDKVLRISNIPLDRDNSCWTCQMAEMQGFEQAKIGENLLVTPSVVAKVDEERDVYNDEDWQSENDAEVGLNVRWGITPDVMLNATINPDFSNVEADAGQLSVNKTSALFFDEKRTFFLDNSEYFSSPLNLVYTRNITDPDYGAKITGKLGKQTFGFFMTKDNYTNLIIPGNLYSLPDEINEESYSGALRYRYDVNEDLSFGLTSTLRSADDYHNYVNAIDVKYKMSVSNTLIAQVLTSDTEYPIALYDKWCPNSGGQDECYLSSMIGKNQGGFTDQAFHLEFEHSSEYWGVRTKYKAIGEDFRADLGYLPQVDYNEFTTTVNRTMYFDDTLWSEMIFGGEFQTSHNDDGDLINERTSFSYTLWGPWQSVFDVIYSHEEQVGLRYDTNQTAIDNNTTLFELDYLDLYMSVQPRADLMFGFSSRIGDSIDYTNDRKGELIEFAPNVTWNMTTHLELELMHVYAELEADGDFVYRENITDLRLTYAFNVNSFLRLTMVYNATDYNPNNNPEIIIDSDYHDNLSTQLLYSYKLNPQTVFFLGYSDNSIDNELIGEKKEIKQNQRTAFLKLSYAWM</sequence>
<dbReference type="InterPro" id="IPR045670">
    <property type="entry name" value="DUF5916"/>
</dbReference>
<evidence type="ECO:0000313" key="3">
    <source>
        <dbReference type="EMBL" id="WNC67034.1"/>
    </source>
</evidence>
<organism evidence="3 4">
    <name type="scientific">Thalassotalea nanhaiensis</name>
    <dbReference type="NCBI Taxonomy" id="3065648"/>
    <lineage>
        <taxon>Bacteria</taxon>
        <taxon>Pseudomonadati</taxon>
        <taxon>Pseudomonadota</taxon>
        <taxon>Gammaproteobacteria</taxon>
        <taxon>Alteromonadales</taxon>
        <taxon>Colwelliaceae</taxon>
        <taxon>Thalassotalea</taxon>
    </lineage>
</organism>
<name>A0ABY9TDY8_9GAMM</name>
<protein>
    <submittedName>
        <fullName evidence="3">DUF5916 domain-containing protein</fullName>
    </submittedName>
</protein>
<keyword evidence="4" id="KW-1185">Reference proteome</keyword>
<accession>A0ABY9TDY8</accession>
<dbReference type="CDD" id="cd09618">
    <property type="entry name" value="CBM9_like_2"/>
    <property type="match status" value="1"/>
</dbReference>
<evidence type="ECO:0000313" key="4">
    <source>
        <dbReference type="Proteomes" id="UP001248581"/>
    </source>
</evidence>
<evidence type="ECO:0000259" key="2">
    <source>
        <dbReference type="Pfam" id="PF19313"/>
    </source>
</evidence>
<dbReference type="RefSeq" id="WP_348386198.1">
    <property type="nucleotide sequence ID" value="NZ_CP134146.1"/>
</dbReference>
<dbReference type="SUPFAM" id="SSF49344">
    <property type="entry name" value="CBD9-like"/>
    <property type="match status" value="1"/>
</dbReference>
<dbReference type="Pfam" id="PF06452">
    <property type="entry name" value="CBM9_1"/>
    <property type="match status" value="1"/>
</dbReference>
<reference evidence="4" key="1">
    <citation type="submission" date="2023-09" db="EMBL/GenBank/DDBJ databases">
        <authorList>
            <person name="Li S."/>
            <person name="Li X."/>
            <person name="Zhang C."/>
            <person name="Zhao Z."/>
        </authorList>
    </citation>
    <scope>NUCLEOTIDE SEQUENCE [LARGE SCALE GENOMIC DNA]</scope>
    <source>
        <strain evidence="4">SQ345</strain>
    </source>
</reference>
<feature type="domain" description="Carbohydrate-binding" evidence="1">
    <location>
        <begin position="41"/>
        <end position="195"/>
    </location>
</feature>
<feature type="domain" description="DUF5916" evidence="2">
    <location>
        <begin position="255"/>
        <end position="337"/>
    </location>
</feature>
<dbReference type="InterPro" id="IPR010502">
    <property type="entry name" value="Carb-bd_dom_fam9"/>
</dbReference>
<evidence type="ECO:0000259" key="1">
    <source>
        <dbReference type="Pfam" id="PF06452"/>
    </source>
</evidence>
<proteinExistence type="predicted"/>
<dbReference type="Pfam" id="PF19313">
    <property type="entry name" value="DUF5916"/>
    <property type="match status" value="1"/>
</dbReference>
<dbReference type="Proteomes" id="UP001248581">
    <property type="component" value="Chromosome"/>
</dbReference>
<dbReference type="Gene3D" id="2.60.40.1190">
    <property type="match status" value="1"/>
</dbReference>
<gene>
    <name evidence="3" type="ORF">RI845_10890</name>
</gene>
<dbReference type="EMBL" id="CP134146">
    <property type="protein sequence ID" value="WNC67034.1"/>
    <property type="molecule type" value="Genomic_DNA"/>
</dbReference>